<keyword evidence="3" id="KW-1185">Reference proteome</keyword>
<evidence type="ECO:0000313" key="3">
    <source>
        <dbReference type="Proteomes" id="UP000263900"/>
    </source>
</evidence>
<protein>
    <recommendedName>
        <fullName evidence="1">Transcription regulator BetR N-terminal domain-containing protein</fullName>
    </recommendedName>
</protein>
<dbReference type="KEGG" id="pseg:D3H65_31570"/>
<reference evidence="2 3" key="1">
    <citation type="submission" date="2018-09" db="EMBL/GenBank/DDBJ databases">
        <title>Genome sequencing of strain 6GH32-13.</title>
        <authorList>
            <person name="Weon H.-Y."/>
            <person name="Heo J."/>
            <person name="Kwon S.-W."/>
        </authorList>
    </citation>
    <scope>NUCLEOTIDE SEQUENCE [LARGE SCALE GENOMIC DNA]</scope>
    <source>
        <strain evidence="2 3">5GH32-13</strain>
    </source>
</reference>
<dbReference type="Pfam" id="PF08667">
    <property type="entry name" value="BetR"/>
    <property type="match status" value="1"/>
</dbReference>
<feature type="domain" description="Transcription regulator BetR N-terminal" evidence="1">
    <location>
        <begin position="27"/>
        <end position="77"/>
    </location>
</feature>
<gene>
    <name evidence="2" type="ORF">D3H65_31570</name>
</gene>
<dbReference type="OrthoDB" id="1098026at2"/>
<name>A0A3B7N8V5_9BACT</name>
<organism evidence="2 3">
    <name type="scientific">Paraflavitalea soli</name>
    <dbReference type="NCBI Taxonomy" id="2315862"/>
    <lineage>
        <taxon>Bacteria</taxon>
        <taxon>Pseudomonadati</taxon>
        <taxon>Bacteroidota</taxon>
        <taxon>Chitinophagia</taxon>
        <taxon>Chitinophagales</taxon>
        <taxon>Chitinophagaceae</taxon>
        <taxon>Paraflavitalea</taxon>
    </lineage>
</organism>
<proteinExistence type="predicted"/>
<dbReference type="RefSeq" id="WP_119054133.1">
    <property type="nucleotide sequence ID" value="NZ_CP032157.1"/>
</dbReference>
<dbReference type="InterPro" id="IPR013975">
    <property type="entry name" value="Tscrpt_reg_BetR_N"/>
</dbReference>
<evidence type="ECO:0000313" key="2">
    <source>
        <dbReference type="EMBL" id="AXY78261.1"/>
    </source>
</evidence>
<dbReference type="EMBL" id="CP032157">
    <property type="protein sequence ID" value="AXY78261.1"/>
    <property type="molecule type" value="Genomic_DNA"/>
</dbReference>
<accession>A0A3B7N8V5</accession>
<dbReference type="AlphaFoldDB" id="A0A3B7N8V5"/>
<sequence length="331" mass="38629">METKQLQQQLFRHLKESLPSHLSLVDELCQLLDLSADSVYRRIRGEKPVTLIELKHICEHYHLSLDQLLQLKNDSVLFRAPGITNPSIPFIEHMKGMLEQFRYFNSFKQGEISYLCKDAPFWYFFLFPEMAAFKTFFWCKTINNEPALANQSFSLEEHRFEECFAIGKQILEEHSRMNTVELWNLESIHSSINQIAYYRDAGIFRDKKDLLAVVESFIQMIDHLQAQAAKGVKFMPGATDIGHRGPIQFYVNELILGNNTILLNLDNKKISMITYSVFSYLITQDNRFAAKAFDTFNTLLSRSTLVSRSGEKDRNRFFNTLRDKVDQLRTQ</sequence>
<evidence type="ECO:0000259" key="1">
    <source>
        <dbReference type="Pfam" id="PF08667"/>
    </source>
</evidence>
<dbReference type="Proteomes" id="UP000263900">
    <property type="component" value="Chromosome"/>
</dbReference>